<sequence>MLQRWLGGSLCRIVERLPIKKETAMTIWFSPPDITAMNKAMENTACSNLGIEVTEVGDDWVKGTMPADPRTFQPIGLVHGGANVLFAETLGSMAANLCLDNSKEYAVGQEINANHLRGVRSGTLTGVAKIVHRGRTSQVWEIRIYNDEEKLSCISRLTMAVIPAR</sequence>
<dbReference type="SUPFAM" id="SSF54637">
    <property type="entry name" value="Thioesterase/thiol ester dehydrase-isomerase"/>
    <property type="match status" value="1"/>
</dbReference>
<dbReference type="Proteomes" id="UP001481413">
    <property type="component" value="Unassembled WGS sequence"/>
</dbReference>
<dbReference type="PANTHER" id="PTHR43240:SF5">
    <property type="entry name" value="1,4-DIHYDROXY-2-NAPHTHOYL-COA THIOESTERASE 1"/>
    <property type="match status" value="1"/>
</dbReference>
<evidence type="ECO:0000256" key="2">
    <source>
        <dbReference type="ARBA" id="ARBA00022801"/>
    </source>
</evidence>
<gene>
    <name evidence="4" type="ORF">NBRC116585_10550</name>
</gene>
<name>A0ABP9ZXR2_9GAMM</name>
<dbReference type="CDD" id="cd03443">
    <property type="entry name" value="PaaI_thioesterase"/>
    <property type="match status" value="1"/>
</dbReference>
<comment type="similarity">
    <text evidence="1">Belongs to the thioesterase PaaI family.</text>
</comment>
<dbReference type="RefSeq" id="WP_353293874.1">
    <property type="nucleotide sequence ID" value="NZ_BAABWH010000002.1"/>
</dbReference>
<feature type="domain" description="Thioesterase" evidence="3">
    <location>
        <begin position="76"/>
        <end position="153"/>
    </location>
</feature>
<evidence type="ECO:0000313" key="5">
    <source>
        <dbReference type="Proteomes" id="UP001481413"/>
    </source>
</evidence>
<keyword evidence="5" id="KW-1185">Reference proteome</keyword>
<dbReference type="PANTHER" id="PTHR43240">
    <property type="entry name" value="1,4-DIHYDROXY-2-NAPHTHOYL-COA THIOESTERASE 1"/>
    <property type="match status" value="1"/>
</dbReference>
<dbReference type="InterPro" id="IPR029069">
    <property type="entry name" value="HotDog_dom_sf"/>
</dbReference>
<dbReference type="Pfam" id="PF03061">
    <property type="entry name" value="4HBT"/>
    <property type="match status" value="1"/>
</dbReference>
<evidence type="ECO:0000259" key="3">
    <source>
        <dbReference type="Pfam" id="PF03061"/>
    </source>
</evidence>
<evidence type="ECO:0000313" key="4">
    <source>
        <dbReference type="EMBL" id="GAA6144938.1"/>
    </source>
</evidence>
<comment type="caution">
    <text evidence="4">The sequence shown here is derived from an EMBL/GenBank/DDBJ whole genome shotgun (WGS) entry which is preliminary data.</text>
</comment>
<dbReference type="InterPro" id="IPR006683">
    <property type="entry name" value="Thioestr_dom"/>
</dbReference>
<organism evidence="4 5">
    <name type="scientific">Thalassolituus maritimus</name>
    <dbReference type="NCBI Taxonomy" id="484498"/>
    <lineage>
        <taxon>Bacteria</taxon>
        <taxon>Pseudomonadati</taxon>
        <taxon>Pseudomonadota</taxon>
        <taxon>Gammaproteobacteria</taxon>
        <taxon>Oceanospirillales</taxon>
        <taxon>Oceanospirillaceae</taxon>
        <taxon>Thalassolituus</taxon>
    </lineage>
</organism>
<accession>A0ABP9ZXR2</accession>
<evidence type="ECO:0000256" key="1">
    <source>
        <dbReference type="ARBA" id="ARBA00008324"/>
    </source>
</evidence>
<dbReference type="InterPro" id="IPR003736">
    <property type="entry name" value="PAAI_dom"/>
</dbReference>
<reference evidence="4 5" key="1">
    <citation type="submission" date="2024-04" db="EMBL/GenBank/DDBJ databases">
        <title>Draft genome sequence of Thalassolituus maritimus NBRC 116585.</title>
        <authorList>
            <person name="Miyakawa T."/>
            <person name="Kusuya Y."/>
            <person name="Miura T."/>
        </authorList>
    </citation>
    <scope>NUCLEOTIDE SEQUENCE [LARGE SCALE GENOMIC DNA]</scope>
    <source>
        <strain evidence="4 5">5NW40-0001</strain>
    </source>
</reference>
<protein>
    <submittedName>
        <fullName evidence="4">Hotdog fold thioesterase</fullName>
    </submittedName>
</protein>
<dbReference type="Gene3D" id="3.10.129.10">
    <property type="entry name" value="Hotdog Thioesterase"/>
    <property type="match status" value="1"/>
</dbReference>
<dbReference type="NCBIfam" id="TIGR00369">
    <property type="entry name" value="unchar_dom_1"/>
    <property type="match status" value="1"/>
</dbReference>
<proteinExistence type="inferred from homology"/>
<keyword evidence="2" id="KW-0378">Hydrolase</keyword>
<dbReference type="EMBL" id="BAABWH010000002">
    <property type="protein sequence ID" value="GAA6144938.1"/>
    <property type="molecule type" value="Genomic_DNA"/>
</dbReference>